<keyword evidence="5" id="KW-0641">Proline biosynthesis</keyword>
<dbReference type="Gene3D" id="3.40.50.720">
    <property type="entry name" value="NAD(P)-binding Rossmann-like Domain"/>
    <property type="match status" value="1"/>
</dbReference>
<accession>A0A0F9UBX9</accession>
<dbReference type="InterPro" id="IPR036291">
    <property type="entry name" value="NAD(P)-bd_dom_sf"/>
</dbReference>
<keyword evidence="7" id="KW-0560">Oxidoreductase</keyword>
<dbReference type="PIRSF" id="PIRSF000193">
    <property type="entry name" value="Pyrrol-5-carb_rd"/>
    <property type="match status" value="1"/>
</dbReference>
<dbReference type="PANTHER" id="PTHR11645:SF0">
    <property type="entry name" value="PYRROLINE-5-CARBOXYLATE REDUCTASE 3"/>
    <property type="match status" value="1"/>
</dbReference>
<dbReference type="Gene3D" id="1.10.3730.10">
    <property type="entry name" value="ProC C-terminal domain-like"/>
    <property type="match status" value="1"/>
</dbReference>
<dbReference type="FunFam" id="1.10.3730.10:FF:000001">
    <property type="entry name" value="Pyrroline-5-carboxylate reductase"/>
    <property type="match status" value="1"/>
</dbReference>
<sequence length="275" mass="29050">MSKEVTYELGVIGAGNMAEAIIKAELHSGFLQPHEIVVADVRQERRQKLASELGVAWAADNLVPAHCPRILLSVKPQNIDEVLAEIADLVDGDALVISICAGVPTSHIDTGLGGKGHIVRVMPNTPMLVGAGMSGIAAGPRATDDDVQWTEELFATSGKTVPVDECLMDAVTAVSGTGPAYFFYLIEAMIDAGTAEGLSYEFAYQLAVQTCAGAAKLLADTGRRPEDLRAQVTSPNGTTQRAIETLDAANTKDTWVAAVRAAAQRSRELGDQHAK</sequence>
<dbReference type="InterPro" id="IPR000304">
    <property type="entry name" value="Pyrroline-COOH_reductase"/>
</dbReference>
<comment type="caution">
    <text evidence="11">The sequence shown here is derived from an EMBL/GenBank/DDBJ whole genome shotgun (WGS) entry which is preliminary data.</text>
</comment>
<dbReference type="FunFam" id="3.40.50.720:FF:000190">
    <property type="entry name" value="Pyrroline-5-carboxylate reductase"/>
    <property type="match status" value="1"/>
</dbReference>
<comment type="subcellular location">
    <subcellularLocation>
        <location evidence="1">Cytoplasm</location>
    </subcellularLocation>
</comment>
<proteinExistence type="inferred from homology"/>
<protein>
    <recommendedName>
        <fullName evidence="12">Pyrroline-5-carboxylate reductase</fullName>
    </recommendedName>
</protein>
<evidence type="ECO:0000259" key="9">
    <source>
        <dbReference type="Pfam" id="PF03807"/>
    </source>
</evidence>
<organism evidence="11">
    <name type="scientific">marine sediment metagenome</name>
    <dbReference type="NCBI Taxonomy" id="412755"/>
    <lineage>
        <taxon>unclassified sequences</taxon>
        <taxon>metagenomes</taxon>
        <taxon>ecological metagenomes</taxon>
    </lineage>
</organism>
<keyword evidence="4" id="KW-0028">Amino-acid biosynthesis</keyword>
<evidence type="ECO:0000256" key="7">
    <source>
        <dbReference type="ARBA" id="ARBA00023002"/>
    </source>
</evidence>
<dbReference type="InterPro" id="IPR008927">
    <property type="entry name" value="6-PGluconate_DH-like_C_sf"/>
</dbReference>
<dbReference type="HAMAP" id="MF_01925">
    <property type="entry name" value="P5C_reductase"/>
    <property type="match status" value="1"/>
</dbReference>
<dbReference type="GO" id="GO:0055129">
    <property type="term" value="P:L-proline biosynthetic process"/>
    <property type="evidence" value="ECO:0007669"/>
    <property type="project" value="TreeGrafter"/>
</dbReference>
<keyword evidence="6" id="KW-0521">NADP</keyword>
<dbReference type="InterPro" id="IPR028939">
    <property type="entry name" value="P5C_Rdtase_cat_N"/>
</dbReference>
<evidence type="ECO:0000313" key="11">
    <source>
        <dbReference type="EMBL" id="KKN90685.1"/>
    </source>
</evidence>
<dbReference type="NCBIfam" id="TIGR00112">
    <property type="entry name" value="proC"/>
    <property type="match status" value="1"/>
</dbReference>
<evidence type="ECO:0000256" key="4">
    <source>
        <dbReference type="ARBA" id="ARBA00022605"/>
    </source>
</evidence>
<evidence type="ECO:0000256" key="5">
    <source>
        <dbReference type="ARBA" id="ARBA00022650"/>
    </source>
</evidence>
<comment type="pathway">
    <text evidence="8">Amino-acid biosynthesis.</text>
</comment>
<dbReference type="GO" id="GO:0004735">
    <property type="term" value="F:pyrroline-5-carboxylate reductase activity"/>
    <property type="evidence" value="ECO:0007669"/>
    <property type="project" value="InterPro"/>
</dbReference>
<evidence type="ECO:0000256" key="6">
    <source>
        <dbReference type="ARBA" id="ARBA00022857"/>
    </source>
</evidence>
<dbReference type="InterPro" id="IPR029036">
    <property type="entry name" value="P5CR_dimer"/>
</dbReference>
<feature type="domain" description="Pyrroline-5-carboxylate reductase dimerisation" evidence="10">
    <location>
        <begin position="165"/>
        <end position="269"/>
    </location>
</feature>
<dbReference type="Pfam" id="PF03807">
    <property type="entry name" value="F420_oxidored"/>
    <property type="match status" value="1"/>
</dbReference>
<evidence type="ECO:0000259" key="10">
    <source>
        <dbReference type="Pfam" id="PF14748"/>
    </source>
</evidence>
<dbReference type="Pfam" id="PF14748">
    <property type="entry name" value="P5CR_dimer"/>
    <property type="match status" value="1"/>
</dbReference>
<dbReference type="SUPFAM" id="SSF48179">
    <property type="entry name" value="6-phosphogluconate dehydrogenase C-terminal domain-like"/>
    <property type="match status" value="1"/>
</dbReference>
<feature type="domain" description="Pyrroline-5-carboxylate reductase catalytic N-terminal" evidence="9">
    <location>
        <begin position="9"/>
        <end position="102"/>
    </location>
</feature>
<name>A0A0F9UBX9_9ZZZZ</name>
<evidence type="ECO:0000256" key="2">
    <source>
        <dbReference type="ARBA" id="ARBA00005525"/>
    </source>
</evidence>
<evidence type="ECO:0000256" key="1">
    <source>
        <dbReference type="ARBA" id="ARBA00004496"/>
    </source>
</evidence>
<dbReference type="EMBL" id="LAZR01000108">
    <property type="protein sequence ID" value="KKN90685.1"/>
    <property type="molecule type" value="Genomic_DNA"/>
</dbReference>
<dbReference type="SUPFAM" id="SSF51735">
    <property type="entry name" value="NAD(P)-binding Rossmann-fold domains"/>
    <property type="match status" value="1"/>
</dbReference>
<reference evidence="11" key="1">
    <citation type="journal article" date="2015" name="Nature">
        <title>Complex archaea that bridge the gap between prokaryotes and eukaryotes.</title>
        <authorList>
            <person name="Spang A."/>
            <person name="Saw J.H."/>
            <person name="Jorgensen S.L."/>
            <person name="Zaremba-Niedzwiedzka K."/>
            <person name="Martijn J."/>
            <person name="Lind A.E."/>
            <person name="van Eijk R."/>
            <person name="Schleper C."/>
            <person name="Guy L."/>
            <person name="Ettema T.J."/>
        </authorList>
    </citation>
    <scope>NUCLEOTIDE SEQUENCE</scope>
</reference>
<dbReference type="PANTHER" id="PTHR11645">
    <property type="entry name" value="PYRROLINE-5-CARBOXYLATE REDUCTASE"/>
    <property type="match status" value="1"/>
</dbReference>
<dbReference type="GO" id="GO:0005737">
    <property type="term" value="C:cytoplasm"/>
    <property type="evidence" value="ECO:0007669"/>
    <property type="project" value="UniProtKB-SubCell"/>
</dbReference>
<evidence type="ECO:0000256" key="3">
    <source>
        <dbReference type="ARBA" id="ARBA00022490"/>
    </source>
</evidence>
<gene>
    <name evidence="11" type="ORF">LCGC14_0226280</name>
</gene>
<evidence type="ECO:0000256" key="8">
    <source>
        <dbReference type="ARBA" id="ARBA00029440"/>
    </source>
</evidence>
<dbReference type="InterPro" id="IPR053790">
    <property type="entry name" value="P5CR-like_CS"/>
</dbReference>
<evidence type="ECO:0008006" key="12">
    <source>
        <dbReference type="Google" id="ProtNLM"/>
    </source>
</evidence>
<comment type="similarity">
    <text evidence="2">Belongs to the pyrroline-5-carboxylate reductase family.</text>
</comment>
<dbReference type="PROSITE" id="PS00521">
    <property type="entry name" value="P5CR"/>
    <property type="match status" value="1"/>
</dbReference>
<keyword evidence="3" id="KW-0963">Cytoplasm</keyword>
<dbReference type="AlphaFoldDB" id="A0A0F9UBX9"/>